<comment type="subcellular location">
    <subcellularLocation>
        <location evidence="1 6">Membrane</location>
        <topology evidence="1 6">Multi-pass membrane protein</topology>
    </subcellularLocation>
</comment>
<dbReference type="Pfam" id="PF00892">
    <property type="entry name" value="EamA"/>
    <property type="match status" value="2"/>
</dbReference>
<dbReference type="InterPro" id="IPR000620">
    <property type="entry name" value="EamA_dom"/>
</dbReference>
<keyword evidence="4 6" id="KW-1133">Transmembrane helix</keyword>
<feature type="transmembrane region" description="Helical" evidence="6">
    <location>
        <begin position="132"/>
        <end position="152"/>
    </location>
</feature>
<reference evidence="8 9" key="1">
    <citation type="journal article" date="2019" name="Nat. Plants">
        <title>Genome sequencing of Musa balbisiana reveals subgenome evolution and function divergence in polyploid bananas.</title>
        <authorList>
            <person name="Yao X."/>
        </authorList>
    </citation>
    <scope>NUCLEOTIDE SEQUENCE [LARGE SCALE GENOMIC DNA]</scope>
    <source>
        <strain evidence="9">cv. DH-PKW</strain>
        <tissue evidence="8">Leaves</tissue>
    </source>
</reference>
<sequence>MAYWSEWRPVLVLLAVDVVFAVMNTMIKEAIDEGLNRLVLITLRQLVATLFMAPIAYFHERKTRPKLTMEICVYLFFSALLGAPLTQYLFYLGMQYTSATFACAFLNMAPVFTFLISLALRMESLNLKTKPGIAKTLGTLLCLIGVIVLTLYKGVALNSDASPRSTAPEPQQSSPDATDYTSRKWLMGSVALLAGSFCWSAWFPLQSKVGKKYPSLYSCTALVFFLGFLQAAAMSLATERSLSVWLLQKKMEIATVLFAGSMGSGLGFLAMSWCVEQRGPVFTAAFTPLVQIIVAGIDCAVLHEQIYLGSVLGSGLVIAGLYSLLWGKNKEPGIRADKPAEGNGENQVQLQTA</sequence>
<keyword evidence="9" id="KW-1185">Reference proteome</keyword>
<evidence type="ECO:0000256" key="1">
    <source>
        <dbReference type="ARBA" id="ARBA00004141"/>
    </source>
</evidence>
<name>A0A4S8JNZ2_MUSBA</name>
<evidence type="ECO:0000313" key="8">
    <source>
        <dbReference type="EMBL" id="THU63052.1"/>
    </source>
</evidence>
<feature type="transmembrane region" description="Helical" evidence="6">
    <location>
        <begin position="281"/>
        <end position="300"/>
    </location>
</feature>
<comment type="caution">
    <text evidence="8">The sequence shown here is derived from an EMBL/GenBank/DDBJ whole genome shotgun (WGS) entry which is preliminary data.</text>
</comment>
<dbReference type="Proteomes" id="UP000317650">
    <property type="component" value="Chromosome 1"/>
</dbReference>
<evidence type="ECO:0000256" key="2">
    <source>
        <dbReference type="ARBA" id="ARBA00007635"/>
    </source>
</evidence>
<organism evidence="8 9">
    <name type="scientific">Musa balbisiana</name>
    <name type="common">Banana</name>
    <dbReference type="NCBI Taxonomy" id="52838"/>
    <lineage>
        <taxon>Eukaryota</taxon>
        <taxon>Viridiplantae</taxon>
        <taxon>Streptophyta</taxon>
        <taxon>Embryophyta</taxon>
        <taxon>Tracheophyta</taxon>
        <taxon>Spermatophyta</taxon>
        <taxon>Magnoliopsida</taxon>
        <taxon>Liliopsida</taxon>
        <taxon>Zingiberales</taxon>
        <taxon>Musaceae</taxon>
        <taxon>Musa</taxon>
    </lineage>
</organism>
<feature type="transmembrane region" description="Helical" evidence="6">
    <location>
        <begin position="253"/>
        <end position="274"/>
    </location>
</feature>
<dbReference type="AlphaFoldDB" id="A0A4S8JNZ2"/>
<proteinExistence type="inferred from homology"/>
<evidence type="ECO:0000256" key="5">
    <source>
        <dbReference type="ARBA" id="ARBA00023136"/>
    </source>
</evidence>
<feature type="domain" description="EamA" evidence="7">
    <location>
        <begin position="187"/>
        <end position="324"/>
    </location>
</feature>
<evidence type="ECO:0000259" key="7">
    <source>
        <dbReference type="Pfam" id="PF00892"/>
    </source>
</evidence>
<dbReference type="EMBL" id="PYDT01000004">
    <property type="protein sequence ID" value="THU63052.1"/>
    <property type="molecule type" value="Genomic_DNA"/>
</dbReference>
<evidence type="ECO:0000256" key="3">
    <source>
        <dbReference type="ARBA" id="ARBA00022692"/>
    </source>
</evidence>
<keyword evidence="5 6" id="KW-0472">Membrane</keyword>
<evidence type="ECO:0000313" key="9">
    <source>
        <dbReference type="Proteomes" id="UP000317650"/>
    </source>
</evidence>
<feature type="transmembrane region" description="Helical" evidence="6">
    <location>
        <begin position="306"/>
        <end position="325"/>
    </location>
</feature>
<gene>
    <name evidence="8" type="ORF">C4D60_Mb01t11690</name>
</gene>
<dbReference type="PANTHER" id="PTHR31218">
    <property type="entry name" value="WAT1-RELATED PROTEIN"/>
    <property type="match status" value="1"/>
</dbReference>
<feature type="transmembrane region" description="Helical" evidence="6">
    <location>
        <begin position="215"/>
        <end position="233"/>
    </location>
</feature>
<evidence type="ECO:0000256" key="6">
    <source>
        <dbReference type="RuleBase" id="RU363077"/>
    </source>
</evidence>
<dbReference type="InterPro" id="IPR037185">
    <property type="entry name" value="EmrE-like"/>
</dbReference>
<feature type="domain" description="EamA" evidence="7">
    <location>
        <begin position="10"/>
        <end position="150"/>
    </location>
</feature>
<dbReference type="SUPFAM" id="SSF103481">
    <property type="entry name" value="Multidrug resistance efflux transporter EmrE"/>
    <property type="match status" value="2"/>
</dbReference>
<keyword evidence="3 6" id="KW-0812">Transmembrane</keyword>
<feature type="transmembrane region" description="Helical" evidence="6">
    <location>
        <begin position="39"/>
        <end position="59"/>
    </location>
</feature>
<feature type="transmembrane region" description="Helical" evidence="6">
    <location>
        <begin position="71"/>
        <end position="90"/>
    </location>
</feature>
<feature type="transmembrane region" description="Helical" evidence="6">
    <location>
        <begin position="7"/>
        <end position="27"/>
    </location>
</feature>
<comment type="similarity">
    <text evidence="2 6">Belongs to the drug/metabolite transporter (DMT) superfamily. Plant drug/metabolite exporter (P-DME) (TC 2.A.7.4) family.</text>
</comment>
<protein>
    <recommendedName>
        <fullName evidence="6">WAT1-related protein</fullName>
    </recommendedName>
</protein>
<dbReference type="GO" id="GO:0016020">
    <property type="term" value="C:membrane"/>
    <property type="evidence" value="ECO:0007669"/>
    <property type="project" value="UniProtKB-SubCell"/>
</dbReference>
<feature type="transmembrane region" description="Helical" evidence="6">
    <location>
        <begin position="185"/>
        <end position="203"/>
    </location>
</feature>
<evidence type="ECO:0000256" key="4">
    <source>
        <dbReference type="ARBA" id="ARBA00022989"/>
    </source>
</evidence>
<dbReference type="InterPro" id="IPR030184">
    <property type="entry name" value="WAT1-related"/>
</dbReference>
<dbReference type="GO" id="GO:0022857">
    <property type="term" value="F:transmembrane transporter activity"/>
    <property type="evidence" value="ECO:0007669"/>
    <property type="project" value="InterPro"/>
</dbReference>
<feature type="transmembrane region" description="Helical" evidence="6">
    <location>
        <begin position="96"/>
        <end position="120"/>
    </location>
</feature>
<accession>A0A4S8JNZ2</accession>